<sequence>MTTNLAEAAPMNSQSICASPCLTWPLPPDTTCPAEARRLIRQTLASLGLPRELIDDAALAVSELAANVVTHVLKVLDDLPTPQLRQPAIGGPELWLYRRGWEVSSQIVCMIFDGTREWKADCTAETHAPRDDLDEHGRGLEIVQAVSAEWGCHVTRSHIGPPVEGKAVWFALNLPATSAIARQPRPRPTAAQAAFALGDQLVRRGITRVTRCDGHSESVLSVRQDLTVWCRNDTFSWYTDCAVTRKSFADLCDTVEQVVRAHEELALGNAIGAARRRP</sequence>
<dbReference type="PANTHER" id="PTHR35526:SF3">
    <property type="entry name" value="ANTI-SIGMA-F FACTOR RSBW"/>
    <property type="match status" value="1"/>
</dbReference>
<dbReference type="CDD" id="cd16936">
    <property type="entry name" value="HATPase_RsbW-like"/>
    <property type="match status" value="1"/>
</dbReference>
<gene>
    <name evidence="3" type="ORF">Mth01_57040</name>
</gene>
<dbReference type="InterPro" id="IPR036890">
    <property type="entry name" value="HATPase_C_sf"/>
</dbReference>
<dbReference type="EMBL" id="BOOG01000092">
    <property type="protein sequence ID" value="GIH73451.1"/>
    <property type="molecule type" value="Genomic_DNA"/>
</dbReference>
<dbReference type="RefSeq" id="WP_204019076.1">
    <property type="nucleotide sequence ID" value="NZ_BOOG01000092.1"/>
</dbReference>
<keyword evidence="4" id="KW-1185">Reference proteome</keyword>
<keyword evidence="1" id="KW-0808">Transferase</keyword>
<evidence type="ECO:0000259" key="2">
    <source>
        <dbReference type="Pfam" id="PF13581"/>
    </source>
</evidence>
<dbReference type="Gene3D" id="3.30.565.10">
    <property type="entry name" value="Histidine kinase-like ATPase, C-terminal domain"/>
    <property type="match status" value="1"/>
</dbReference>
<evidence type="ECO:0000313" key="4">
    <source>
        <dbReference type="Proteomes" id="UP000610966"/>
    </source>
</evidence>
<evidence type="ECO:0000313" key="3">
    <source>
        <dbReference type="EMBL" id="GIH73451.1"/>
    </source>
</evidence>
<dbReference type="InterPro" id="IPR050267">
    <property type="entry name" value="Anti-sigma-factor_SerPK"/>
</dbReference>
<dbReference type="InterPro" id="IPR003594">
    <property type="entry name" value="HATPase_dom"/>
</dbReference>
<name>A0A8J3RC80_9ACTN</name>
<feature type="domain" description="Histidine kinase/HSP90-like ATPase" evidence="2">
    <location>
        <begin position="34"/>
        <end position="149"/>
    </location>
</feature>
<keyword evidence="1" id="KW-0723">Serine/threonine-protein kinase</keyword>
<evidence type="ECO:0000256" key="1">
    <source>
        <dbReference type="ARBA" id="ARBA00022527"/>
    </source>
</evidence>
<reference evidence="3" key="1">
    <citation type="submission" date="2021-01" db="EMBL/GenBank/DDBJ databases">
        <title>Whole genome shotgun sequence of Sphaerimonospora thailandensis NBRC 107569.</title>
        <authorList>
            <person name="Komaki H."/>
            <person name="Tamura T."/>
        </authorList>
    </citation>
    <scope>NUCLEOTIDE SEQUENCE</scope>
    <source>
        <strain evidence="3">NBRC 107569</strain>
    </source>
</reference>
<proteinExistence type="predicted"/>
<accession>A0A8J3RC80</accession>
<dbReference type="AlphaFoldDB" id="A0A8J3RC80"/>
<organism evidence="3 4">
    <name type="scientific">Sphaerimonospora thailandensis</name>
    <dbReference type="NCBI Taxonomy" id="795644"/>
    <lineage>
        <taxon>Bacteria</taxon>
        <taxon>Bacillati</taxon>
        <taxon>Actinomycetota</taxon>
        <taxon>Actinomycetes</taxon>
        <taxon>Streptosporangiales</taxon>
        <taxon>Streptosporangiaceae</taxon>
        <taxon>Sphaerimonospora</taxon>
    </lineage>
</organism>
<comment type="caution">
    <text evidence="3">The sequence shown here is derived from an EMBL/GenBank/DDBJ whole genome shotgun (WGS) entry which is preliminary data.</text>
</comment>
<keyword evidence="1" id="KW-0418">Kinase</keyword>
<dbReference type="PANTHER" id="PTHR35526">
    <property type="entry name" value="ANTI-SIGMA-F FACTOR RSBW-RELATED"/>
    <property type="match status" value="1"/>
</dbReference>
<dbReference type="GO" id="GO:0004674">
    <property type="term" value="F:protein serine/threonine kinase activity"/>
    <property type="evidence" value="ECO:0007669"/>
    <property type="project" value="UniProtKB-KW"/>
</dbReference>
<dbReference type="Pfam" id="PF13581">
    <property type="entry name" value="HATPase_c_2"/>
    <property type="match status" value="1"/>
</dbReference>
<protein>
    <recommendedName>
        <fullName evidence="2">Histidine kinase/HSP90-like ATPase domain-containing protein</fullName>
    </recommendedName>
</protein>
<dbReference type="Proteomes" id="UP000610966">
    <property type="component" value="Unassembled WGS sequence"/>
</dbReference>